<accession>A0ABQ7H742</accession>
<name>A0ABQ7H742_DUNSA</name>
<dbReference type="Proteomes" id="UP000815325">
    <property type="component" value="Unassembled WGS sequence"/>
</dbReference>
<organism evidence="2 3">
    <name type="scientific">Dunaliella salina</name>
    <name type="common">Green alga</name>
    <name type="synonym">Protococcus salinus</name>
    <dbReference type="NCBI Taxonomy" id="3046"/>
    <lineage>
        <taxon>Eukaryota</taxon>
        <taxon>Viridiplantae</taxon>
        <taxon>Chlorophyta</taxon>
        <taxon>core chlorophytes</taxon>
        <taxon>Chlorophyceae</taxon>
        <taxon>CS clade</taxon>
        <taxon>Chlamydomonadales</taxon>
        <taxon>Dunaliellaceae</taxon>
        <taxon>Dunaliella</taxon>
    </lineage>
</organism>
<evidence type="ECO:0000313" key="3">
    <source>
        <dbReference type="Proteomes" id="UP000815325"/>
    </source>
</evidence>
<dbReference type="CDD" id="cd04873">
    <property type="entry name" value="ACT_UUR-ACR-like"/>
    <property type="match status" value="1"/>
</dbReference>
<feature type="region of interest" description="Disordered" evidence="1">
    <location>
        <begin position="1"/>
        <end position="26"/>
    </location>
</feature>
<evidence type="ECO:0000313" key="2">
    <source>
        <dbReference type="EMBL" id="KAF5842659.1"/>
    </source>
</evidence>
<reference evidence="2" key="1">
    <citation type="submission" date="2017-08" db="EMBL/GenBank/DDBJ databases">
        <authorList>
            <person name="Polle J.E."/>
            <person name="Barry K."/>
            <person name="Cushman J."/>
            <person name="Schmutz J."/>
            <person name="Tran D."/>
            <person name="Hathwaick L.T."/>
            <person name="Yim W.C."/>
            <person name="Jenkins J."/>
            <person name="Mckie-Krisberg Z.M."/>
            <person name="Prochnik S."/>
            <person name="Lindquist E."/>
            <person name="Dockter R.B."/>
            <person name="Adam C."/>
            <person name="Molina H."/>
            <person name="Bunkerborg J."/>
            <person name="Jin E."/>
            <person name="Buchheim M."/>
            <person name="Magnuson J."/>
        </authorList>
    </citation>
    <scope>NUCLEOTIDE SEQUENCE</scope>
    <source>
        <strain evidence="2">CCAP 19/18</strain>
    </source>
</reference>
<dbReference type="EMBL" id="MU069458">
    <property type="protein sequence ID" value="KAF5842659.1"/>
    <property type="molecule type" value="Genomic_DNA"/>
</dbReference>
<feature type="compositionally biased region" description="Polar residues" evidence="1">
    <location>
        <begin position="1"/>
        <end position="12"/>
    </location>
</feature>
<gene>
    <name evidence="2" type="ORF">DUNSADRAFT_6129</name>
</gene>
<sequence>MMLLQHTSSSTGFRGGAPRSTVSPPVLHKCHFRNSRTRQLVQPLRVQSASAASLSSEDSTDDLYGGECIPAWVTVDNSDEKFTKLTVDVGDYGGLLRTIAWVLTGSETCVHHAAISTNQDEMAHNIYWLTDMKGRKLSDRAASYLQDTMQNFVEFCKPRIKSLQVLYSFFVS</sequence>
<evidence type="ECO:0000256" key="1">
    <source>
        <dbReference type="SAM" id="MobiDB-lite"/>
    </source>
</evidence>
<comment type="caution">
    <text evidence="2">The sequence shown here is derived from an EMBL/GenBank/DDBJ whole genome shotgun (WGS) entry which is preliminary data.</text>
</comment>
<keyword evidence="3" id="KW-1185">Reference proteome</keyword>
<proteinExistence type="predicted"/>
<protein>
    <submittedName>
        <fullName evidence="2">Uncharacterized protein</fullName>
    </submittedName>
</protein>